<evidence type="ECO:0000256" key="4">
    <source>
        <dbReference type="ARBA" id="ARBA00022946"/>
    </source>
</evidence>
<dbReference type="InterPro" id="IPR029069">
    <property type="entry name" value="HotDog_dom_sf"/>
</dbReference>
<feature type="domain" description="HotDog ACOT-type" evidence="6">
    <location>
        <begin position="146"/>
        <end position="268"/>
    </location>
</feature>
<dbReference type="PANTHER" id="PTHR12655">
    <property type="entry name" value="ACYL-COA THIOESTERASE"/>
    <property type="match status" value="1"/>
</dbReference>
<keyword evidence="4" id="KW-0809">Transit peptide</keyword>
<feature type="region of interest" description="Disordered" evidence="5">
    <location>
        <begin position="15"/>
        <end position="65"/>
    </location>
</feature>
<dbReference type="Proteomes" id="UP000026960">
    <property type="component" value="Chromosome 9"/>
</dbReference>
<feature type="compositionally biased region" description="Low complexity" evidence="5">
    <location>
        <begin position="15"/>
        <end position="37"/>
    </location>
</feature>
<protein>
    <recommendedName>
        <fullName evidence="6">HotDog ACOT-type domain-containing protein</fullName>
    </recommendedName>
</protein>
<organism evidence="7">
    <name type="scientific">Oryza barthii</name>
    <dbReference type="NCBI Taxonomy" id="65489"/>
    <lineage>
        <taxon>Eukaryota</taxon>
        <taxon>Viridiplantae</taxon>
        <taxon>Streptophyta</taxon>
        <taxon>Embryophyta</taxon>
        <taxon>Tracheophyta</taxon>
        <taxon>Spermatophyta</taxon>
        <taxon>Magnoliopsida</taxon>
        <taxon>Liliopsida</taxon>
        <taxon>Poales</taxon>
        <taxon>Poaceae</taxon>
        <taxon>BOP clade</taxon>
        <taxon>Oryzoideae</taxon>
        <taxon>Oryzeae</taxon>
        <taxon>Oryzinae</taxon>
        <taxon>Oryza</taxon>
    </lineage>
</organism>
<dbReference type="Gramene" id="OBART09G16540.1">
    <property type="protein sequence ID" value="OBART09G16540.1"/>
    <property type="gene ID" value="OBART09G16540"/>
</dbReference>
<dbReference type="EnsemblPlants" id="OBART09G16540.1">
    <property type="protein sequence ID" value="OBART09G16540.1"/>
    <property type="gene ID" value="OBART09G16540"/>
</dbReference>
<dbReference type="FunFam" id="3.10.129.10:FF:000031">
    <property type="entry name" value="Acyl-coenzyme A thioesterase 9, mitochondrial"/>
    <property type="match status" value="1"/>
</dbReference>
<evidence type="ECO:0000313" key="7">
    <source>
        <dbReference type="EnsemblPlants" id="OBART09G16540.1"/>
    </source>
</evidence>
<evidence type="ECO:0000256" key="5">
    <source>
        <dbReference type="SAM" id="MobiDB-lite"/>
    </source>
</evidence>
<proteinExistence type="inferred from homology"/>
<feature type="domain" description="HotDog ACOT-type" evidence="6">
    <location>
        <begin position="349"/>
        <end position="466"/>
    </location>
</feature>
<dbReference type="SUPFAM" id="SSF54637">
    <property type="entry name" value="Thioesterase/thiol ester dehydrase-isomerase"/>
    <property type="match status" value="2"/>
</dbReference>
<dbReference type="GO" id="GO:0047617">
    <property type="term" value="F:fatty acyl-CoA hydrolase activity"/>
    <property type="evidence" value="ECO:0007669"/>
    <property type="project" value="TreeGrafter"/>
</dbReference>
<dbReference type="CDD" id="cd03442">
    <property type="entry name" value="BFIT_BACH"/>
    <property type="match status" value="2"/>
</dbReference>
<dbReference type="STRING" id="65489.A0A0D3H8Y9"/>
<keyword evidence="3" id="KW-0378">Hydrolase</keyword>
<reference evidence="7" key="2">
    <citation type="submission" date="2015-03" db="UniProtKB">
        <authorList>
            <consortium name="EnsemblPlants"/>
        </authorList>
    </citation>
    <scope>IDENTIFICATION</scope>
</reference>
<reference evidence="7" key="1">
    <citation type="journal article" date="2009" name="Rice">
        <title>De Novo Next Generation Sequencing of Plant Genomes.</title>
        <authorList>
            <person name="Rounsley S."/>
            <person name="Marri P.R."/>
            <person name="Yu Y."/>
            <person name="He R."/>
            <person name="Sisneros N."/>
            <person name="Goicoechea J.L."/>
            <person name="Lee S.J."/>
            <person name="Angelova A."/>
            <person name="Kudrna D."/>
            <person name="Luo M."/>
            <person name="Affourtit J."/>
            <person name="Desany B."/>
            <person name="Knight J."/>
            <person name="Niazi F."/>
            <person name="Egholm M."/>
            <person name="Wing R.A."/>
        </authorList>
    </citation>
    <scope>NUCLEOTIDE SEQUENCE [LARGE SCALE GENOMIC DNA]</scope>
    <source>
        <strain evidence="7">cv. IRGC 105608</strain>
    </source>
</reference>
<accession>A0A0D3H8Y9</accession>
<dbReference type="PaxDb" id="65489-OBART09G16540.1"/>
<keyword evidence="2" id="KW-0677">Repeat</keyword>
<evidence type="ECO:0000256" key="1">
    <source>
        <dbReference type="ARBA" id="ARBA00010458"/>
    </source>
</evidence>
<dbReference type="GO" id="GO:0006637">
    <property type="term" value="P:acyl-CoA metabolic process"/>
    <property type="evidence" value="ECO:0007669"/>
    <property type="project" value="TreeGrafter"/>
</dbReference>
<dbReference type="Gene3D" id="3.10.129.10">
    <property type="entry name" value="Hotdog Thioesterase"/>
    <property type="match status" value="2"/>
</dbReference>
<name>A0A0D3H8Y9_9ORYZ</name>
<dbReference type="InterPro" id="IPR033120">
    <property type="entry name" value="HOTDOG_ACOT"/>
</dbReference>
<dbReference type="PANTHER" id="PTHR12655:SF0">
    <property type="entry name" value="ACYL-COENZYME A THIOESTERASE 9, MITOCHONDRIAL"/>
    <property type="match status" value="1"/>
</dbReference>
<dbReference type="FunFam" id="3.10.129.10:FF:000023">
    <property type="entry name" value="Acyl-coenzyme A thioesterase 9, mitochondrial"/>
    <property type="match status" value="1"/>
</dbReference>
<evidence type="ECO:0000256" key="2">
    <source>
        <dbReference type="ARBA" id="ARBA00022737"/>
    </source>
</evidence>
<dbReference type="PROSITE" id="PS51770">
    <property type="entry name" value="HOTDOG_ACOT"/>
    <property type="match status" value="2"/>
</dbReference>
<dbReference type="HOGENOM" id="CLU_032862_4_1_1"/>
<dbReference type="AlphaFoldDB" id="A0A0D3H8Y9"/>
<dbReference type="InterPro" id="IPR006683">
    <property type="entry name" value="Thioestr_dom"/>
</dbReference>
<dbReference type="Pfam" id="PF03061">
    <property type="entry name" value="4HBT"/>
    <property type="match status" value="1"/>
</dbReference>
<comment type="similarity">
    <text evidence="1">Belongs to the acyl coenzyme A hydrolase family.</text>
</comment>
<keyword evidence="8" id="KW-1185">Reference proteome</keyword>
<evidence type="ECO:0000259" key="6">
    <source>
        <dbReference type="PROSITE" id="PS51770"/>
    </source>
</evidence>
<evidence type="ECO:0000313" key="8">
    <source>
        <dbReference type="Proteomes" id="UP000026960"/>
    </source>
</evidence>
<sequence length="498" mass="55456">MAATRSTATAALALSRTLARRPAASSSSRRISLELSAPRGTNPFQSAAFSSTTTGDPPPPTMDSPIKVVSHIGGERWGWGRGSDRRGEPLSLWPGMYHSPVTNALWEARSSIFERMIDAGAAGKQQQQPPQTELLTKTPAGSRTSIVYKFATDDILREQYRDPWNEVRIGKLLEDLDALAGTIAVKHCSDEDSTTRPLLLVTASVDKMELKKPICVDTDLKIAGAVTYVGRSSIDIQIEVTQVDQDSDMQSDPIALTANFTFVARDSMTGKSAPVNRLSPETEKEKQLFAEREARDKLRKRKREEQKGVFENGINKLHVEAERLNSLLAEGRVFSDLPALADRDSILLKDTRLENSLICQPQQRNLHGRIFGGFLMHRAFELAFSTAYAFVGQRPCFLEVDHVDFLKPVDVGDFLRFKSCVLYTQLDNAEQPLVNVEVVAHVTRPELRKSEVSNTFHFTFTVCSDALKNGLKIRHVVPSTEEEARRILERMDAEGLFD</sequence>
<evidence type="ECO:0000256" key="3">
    <source>
        <dbReference type="ARBA" id="ARBA00022801"/>
    </source>
</evidence>
<dbReference type="eggNOG" id="KOG2763">
    <property type="taxonomic scope" value="Eukaryota"/>
</dbReference>